<dbReference type="Gene3D" id="3.20.20.70">
    <property type="entry name" value="Aldolase class I"/>
    <property type="match status" value="1"/>
</dbReference>
<organism evidence="13 14">
    <name type="scientific">Candidatus Dojkabacteria bacterium</name>
    <dbReference type="NCBI Taxonomy" id="2099670"/>
    <lineage>
        <taxon>Bacteria</taxon>
        <taxon>Candidatus Dojkabacteria</taxon>
    </lineage>
</organism>
<dbReference type="SFLD" id="SFLDS00029">
    <property type="entry name" value="Radical_SAM"/>
    <property type="match status" value="1"/>
</dbReference>
<dbReference type="InterPro" id="IPR007197">
    <property type="entry name" value="rSAM"/>
</dbReference>
<evidence type="ECO:0000256" key="3">
    <source>
        <dbReference type="ARBA" id="ARBA00022485"/>
    </source>
</evidence>
<reference evidence="13" key="2">
    <citation type="journal article" date="2021" name="Microbiome">
        <title>Successional dynamics and alternative stable states in a saline activated sludge microbial community over 9 years.</title>
        <authorList>
            <person name="Wang Y."/>
            <person name="Ye J."/>
            <person name="Ju F."/>
            <person name="Liu L."/>
            <person name="Boyd J.A."/>
            <person name="Deng Y."/>
            <person name="Parks D.H."/>
            <person name="Jiang X."/>
            <person name="Yin X."/>
            <person name="Woodcroft B.J."/>
            <person name="Tyson G.W."/>
            <person name="Hugenholtz P."/>
            <person name="Polz M.F."/>
            <person name="Zhang T."/>
        </authorList>
    </citation>
    <scope>NUCLEOTIDE SEQUENCE</scope>
    <source>
        <strain evidence="13">HKST-UBA12</strain>
    </source>
</reference>
<dbReference type="InterPro" id="IPR004383">
    <property type="entry name" value="rRNA_lsu_MTrfase_RlmN/Cfr"/>
</dbReference>
<reference evidence="13" key="1">
    <citation type="submission" date="2020-04" db="EMBL/GenBank/DDBJ databases">
        <authorList>
            <person name="Zhang T."/>
        </authorList>
    </citation>
    <scope>NUCLEOTIDE SEQUENCE</scope>
    <source>
        <strain evidence="13">HKST-UBA12</strain>
    </source>
</reference>
<dbReference type="NCBIfam" id="TIGR00048">
    <property type="entry name" value="rRNA_mod_RlmN"/>
    <property type="match status" value="1"/>
</dbReference>
<dbReference type="EMBL" id="JAGQLI010000021">
    <property type="protein sequence ID" value="MCA9378869.1"/>
    <property type="molecule type" value="Genomic_DNA"/>
</dbReference>
<evidence type="ECO:0000256" key="8">
    <source>
        <dbReference type="ARBA" id="ARBA00022691"/>
    </source>
</evidence>
<dbReference type="Gene3D" id="1.10.150.530">
    <property type="match status" value="1"/>
</dbReference>
<evidence type="ECO:0000256" key="7">
    <source>
        <dbReference type="ARBA" id="ARBA00022679"/>
    </source>
</evidence>
<keyword evidence="3" id="KW-0004">4Fe-4S</keyword>
<dbReference type="InterPro" id="IPR040072">
    <property type="entry name" value="Methyltransferase_A"/>
</dbReference>
<gene>
    <name evidence="13" type="primary">rlmN</name>
    <name evidence="13" type="ORF">KC640_00420</name>
</gene>
<keyword evidence="11" id="KW-0411">Iron-sulfur</keyword>
<keyword evidence="10" id="KW-0408">Iron</keyword>
<evidence type="ECO:0000256" key="2">
    <source>
        <dbReference type="ARBA" id="ARBA00004496"/>
    </source>
</evidence>
<comment type="caution">
    <text evidence="13">The sequence shown here is derived from an EMBL/GenBank/DDBJ whole genome shotgun (WGS) entry which is preliminary data.</text>
</comment>
<dbReference type="AlphaFoldDB" id="A0A955I6M1"/>
<keyword evidence="4" id="KW-0963">Cytoplasm</keyword>
<protein>
    <submittedName>
        <fullName evidence="13">23S rRNA (Adenine(2503)-C(2))-methyltransferase RlmN</fullName>
        <ecNumber evidence="13">2.1.1.192</ecNumber>
    </submittedName>
</protein>
<evidence type="ECO:0000256" key="9">
    <source>
        <dbReference type="ARBA" id="ARBA00022723"/>
    </source>
</evidence>
<dbReference type="InterPro" id="IPR058240">
    <property type="entry name" value="rSAM_sf"/>
</dbReference>
<dbReference type="SFLD" id="SFLDF00275">
    <property type="entry name" value="adenosine_C2_methyltransferase"/>
    <property type="match status" value="1"/>
</dbReference>
<comment type="subcellular location">
    <subcellularLocation>
        <location evidence="2">Cytoplasm</location>
    </subcellularLocation>
</comment>
<comment type="cofactor">
    <cofactor evidence="1">
        <name>[4Fe-4S] cluster</name>
        <dbReference type="ChEBI" id="CHEBI:49883"/>
    </cofactor>
</comment>
<dbReference type="GO" id="GO:0046872">
    <property type="term" value="F:metal ion binding"/>
    <property type="evidence" value="ECO:0007669"/>
    <property type="project" value="UniProtKB-KW"/>
</dbReference>
<dbReference type="CDD" id="cd01335">
    <property type="entry name" value="Radical_SAM"/>
    <property type="match status" value="1"/>
</dbReference>
<dbReference type="SFLD" id="SFLDG01062">
    <property type="entry name" value="methyltransferase_(Class_A)"/>
    <property type="match status" value="1"/>
</dbReference>
<evidence type="ECO:0000256" key="11">
    <source>
        <dbReference type="ARBA" id="ARBA00023014"/>
    </source>
</evidence>
<evidence type="ECO:0000313" key="13">
    <source>
        <dbReference type="EMBL" id="MCA9378869.1"/>
    </source>
</evidence>
<dbReference type="SUPFAM" id="SSF102114">
    <property type="entry name" value="Radical SAM enzymes"/>
    <property type="match status" value="1"/>
</dbReference>
<keyword evidence="7 13" id="KW-0808">Transferase</keyword>
<feature type="domain" description="Radical SAM core" evidence="12">
    <location>
        <begin position="90"/>
        <end position="324"/>
    </location>
</feature>
<sequence length="339" mass="37996">MDKYQEFVSKNKLPKYRYDQIIDAVYRQFASDYAQVSNLPKSIQQKLSAELPIDTLTLLKEKRAADGSTIKHLLKTPSGAIIESVLMQHSDGRNTVCVSCMSGCPVGCTFCATGQMGFRGNLTGDQIVEQVLRFARTLQPAERRVTNVVFMGMGEPLLNLGAIKDAISVLTDENKFGIGGRRITVSTSGYIPQLQDLIEWGYRGRIAISLHAPNQQLREELMPVVSKVYPLDKLLQKLDEFVEMTHKRITYEYILIKDKNDLPEHAEQLITLFKHRLAHINLIPYNPVPGPDYKRTEPKDAVRFQNLLRQGGLEATIRVTMGADIDSACGQLAGTLSQE</sequence>
<keyword evidence="6 13" id="KW-0489">Methyltransferase</keyword>
<dbReference type="GO" id="GO:0070475">
    <property type="term" value="P:rRNA base methylation"/>
    <property type="evidence" value="ECO:0007669"/>
    <property type="project" value="InterPro"/>
</dbReference>
<dbReference type="PANTHER" id="PTHR30544">
    <property type="entry name" value="23S RRNA METHYLTRANSFERASE"/>
    <property type="match status" value="1"/>
</dbReference>
<dbReference type="EC" id="2.1.1.192" evidence="13"/>
<evidence type="ECO:0000256" key="5">
    <source>
        <dbReference type="ARBA" id="ARBA00022552"/>
    </source>
</evidence>
<proteinExistence type="predicted"/>
<evidence type="ECO:0000256" key="4">
    <source>
        <dbReference type="ARBA" id="ARBA00022490"/>
    </source>
</evidence>
<dbReference type="GO" id="GO:0051539">
    <property type="term" value="F:4 iron, 4 sulfur cluster binding"/>
    <property type="evidence" value="ECO:0007669"/>
    <property type="project" value="UniProtKB-KW"/>
</dbReference>
<dbReference type="PROSITE" id="PS51918">
    <property type="entry name" value="RADICAL_SAM"/>
    <property type="match status" value="1"/>
</dbReference>
<dbReference type="GO" id="GO:0005737">
    <property type="term" value="C:cytoplasm"/>
    <property type="evidence" value="ECO:0007669"/>
    <property type="project" value="UniProtKB-SubCell"/>
</dbReference>
<name>A0A955I6M1_9BACT</name>
<dbReference type="Proteomes" id="UP000760819">
    <property type="component" value="Unassembled WGS sequence"/>
</dbReference>
<keyword evidence="5" id="KW-0698">rRNA processing</keyword>
<evidence type="ECO:0000256" key="10">
    <source>
        <dbReference type="ARBA" id="ARBA00023004"/>
    </source>
</evidence>
<dbReference type="GO" id="GO:0030488">
    <property type="term" value="P:tRNA methylation"/>
    <property type="evidence" value="ECO:0007669"/>
    <property type="project" value="InterPro"/>
</dbReference>
<dbReference type="PIRSF" id="PIRSF006004">
    <property type="entry name" value="CHP00048"/>
    <property type="match status" value="1"/>
</dbReference>
<dbReference type="GO" id="GO:0008173">
    <property type="term" value="F:RNA methyltransferase activity"/>
    <property type="evidence" value="ECO:0007669"/>
    <property type="project" value="InterPro"/>
</dbReference>
<dbReference type="InterPro" id="IPR027492">
    <property type="entry name" value="RNA_MTrfase_RlmN"/>
</dbReference>
<accession>A0A955I6M1</accession>
<dbReference type="PANTHER" id="PTHR30544:SF5">
    <property type="entry name" value="RADICAL SAM CORE DOMAIN-CONTAINING PROTEIN"/>
    <property type="match status" value="1"/>
</dbReference>
<dbReference type="InterPro" id="IPR013785">
    <property type="entry name" value="Aldolase_TIM"/>
</dbReference>
<evidence type="ECO:0000259" key="12">
    <source>
        <dbReference type="PROSITE" id="PS51918"/>
    </source>
</evidence>
<dbReference type="FunFam" id="3.20.20.70:FF:000014">
    <property type="entry name" value="Probable dual-specificity RNA methyltransferase RlmN"/>
    <property type="match status" value="1"/>
</dbReference>
<keyword evidence="8" id="KW-0949">S-adenosyl-L-methionine</keyword>
<evidence type="ECO:0000256" key="1">
    <source>
        <dbReference type="ARBA" id="ARBA00001966"/>
    </source>
</evidence>
<evidence type="ECO:0000313" key="14">
    <source>
        <dbReference type="Proteomes" id="UP000760819"/>
    </source>
</evidence>
<dbReference type="Pfam" id="PF04055">
    <property type="entry name" value="Radical_SAM"/>
    <property type="match status" value="1"/>
</dbReference>
<evidence type="ECO:0000256" key="6">
    <source>
        <dbReference type="ARBA" id="ARBA00022603"/>
    </source>
</evidence>
<keyword evidence="9" id="KW-0479">Metal-binding</keyword>